<reference evidence="1 2" key="1">
    <citation type="journal article" date="2012" name="Nature">
        <title>The genomic landscape of species divergence in Ficedula flycatchers.</title>
        <authorList>
            <person name="Ellegren H."/>
            <person name="Smeds L."/>
            <person name="Burri R."/>
            <person name="Olason P.I."/>
            <person name="Backstrom N."/>
            <person name="Kawakami T."/>
            <person name="Kunstner A."/>
            <person name="Makinen H."/>
            <person name="Nadachowska-Brzyska K."/>
            <person name="Qvarnstrom A."/>
            <person name="Uebbing S."/>
            <person name="Wolf J.B."/>
        </authorList>
    </citation>
    <scope>NUCLEOTIDE SEQUENCE [LARGE SCALE GENOMIC DNA]</scope>
</reference>
<reference evidence="1" key="3">
    <citation type="submission" date="2025-09" db="UniProtKB">
        <authorList>
            <consortium name="Ensembl"/>
        </authorList>
    </citation>
    <scope>IDENTIFICATION</scope>
</reference>
<accession>A0A803VZ81</accession>
<dbReference type="AlphaFoldDB" id="A0A803VZ81"/>
<keyword evidence="2" id="KW-1185">Reference proteome</keyword>
<protein>
    <submittedName>
        <fullName evidence="1">Uncharacterized protein</fullName>
    </submittedName>
</protein>
<reference evidence="1" key="2">
    <citation type="submission" date="2025-08" db="UniProtKB">
        <authorList>
            <consortium name="Ensembl"/>
        </authorList>
    </citation>
    <scope>IDENTIFICATION</scope>
</reference>
<dbReference type="Ensembl" id="ENSFALT00000044875.1">
    <property type="protein sequence ID" value="ENSFALP00000028037.1"/>
    <property type="gene ID" value="ENSFALG00000024615.1"/>
</dbReference>
<organism evidence="1 2">
    <name type="scientific">Ficedula albicollis</name>
    <name type="common">Collared flycatcher</name>
    <name type="synonym">Muscicapa albicollis</name>
    <dbReference type="NCBI Taxonomy" id="59894"/>
    <lineage>
        <taxon>Eukaryota</taxon>
        <taxon>Metazoa</taxon>
        <taxon>Chordata</taxon>
        <taxon>Craniata</taxon>
        <taxon>Vertebrata</taxon>
        <taxon>Euteleostomi</taxon>
        <taxon>Archelosauria</taxon>
        <taxon>Archosauria</taxon>
        <taxon>Dinosauria</taxon>
        <taxon>Saurischia</taxon>
        <taxon>Theropoda</taxon>
        <taxon>Coelurosauria</taxon>
        <taxon>Aves</taxon>
        <taxon>Neognathae</taxon>
        <taxon>Neoaves</taxon>
        <taxon>Telluraves</taxon>
        <taxon>Australaves</taxon>
        <taxon>Passeriformes</taxon>
        <taxon>Muscicapidae</taxon>
        <taxon>Ficedula</taxon>
    </lineage>
</organism>
<evidence type="ECO:0000313" key="2">
    <source>
        <dbReference type="Proteomes" id="UP000016665"/>
    </source>
</evidence>
<name>A0A803VZ81_FICAL</name>
<sequence length="80" mass="9079">HVLAGNWSVLPFVRTCVHTRVCKTLLSGVAWSHLNANFVRLSLRLWTKSSVWSSVFSRPHLLAFPGCTFCRGTFDGWVFL</sequence>
<evidence type="ECO:0000313" key="1">
    <source>
        <dbReference type="Ensembl" id="ENSFALP00000028037.1"/>
    </source>
</evidence>
<dbReference type="Proteomes" id="UP000016665">
    <property type="component" value="Chromosome 6"/>
</dbReference>
<proteinExistence type="predicted"/>